<dbReference type="RefSeq" id="WP_380795470.1">
    <property type="nucleotide sequence ID" value="NZ_JBHRVU010000004.1"/>
</dbReference>
<keyword evidence="8" id="KW-1185">Reference proteome</keyword>
<dbReference type="EMBL" id="JBHRVU010000004">
    <property type="protein sequence ID" value="MFC3441574.1"/>
    <property type="molecule type" value="Genomic_DNA"/>
</dbReference>
<dbReference type="InterPro" id="IPR029752">
    <property type="entry name" value="D-isomer_DH_CS1"/>
</dbReference>
<comment type="similarity">
    <text evidence="1 4">Belongs to the D-isomer specific 2-hydroxyacid dehydrogenase family.</text>
</comment>
<dbReference type="PROSITE" id="PS00671">
    <property type="entry name" value="D_2_HYDROXYACID_DH_3"/>
    <property type="match status" value="1"/>
</dbReference>
<dbReference type="PANTHER" id="PTHR43026:SF1">
    <property type="entry name" value="2-HYDROXYACID DEHYDROGENASE HOMOLOG 1-RELATED"/>
    <property type="match status" value="1"/>
</dbReference>
<keyword evidence="2 4" id="KW-0560">Oxidoreductase</keyword>
<sequence>MKVAVFSTHPFDRRFFDAANAASGDAQSFTYLEARLDMQSAPLAAGHQAICAFVNDRLDRPTLEILAGQGVRLLALRSAGFNHVDLQAAAELGLAVARVPAYSPDAIAEHTVAMILTLNRKIHKAYNRVREGNFALDGLLGFDLRGRTVGVVGTGKIGLNVARIMRGFDCTVIAHDPYPDEAGLSAIGGAYVDWPDLLDRSDIISLHCPLTPGTRHLIDAAAIARMKPDVMLINTSRGGVVDTRALIDGLKNGRIGYVGLDVYEEEEGLFFSDLSDQPIRDDVFARLLTFPNVLITGHQAFFTREALTGIAETTIANIAAFETDGAPLYPVTAQGG</sequence>
<dbReference type="CDD" id="cd12183">
    <property type="entry name" value="LDH_like_2"/>
    <property type="match status" value="1"/>
</dbReference>
<dbReference type="InterPro" id="IPR006139">
    <property type="entry name" value="D-isomer_2_OHA_DH_cat_dom"/>
</dbReference>
<dbReference type="InterPro" id="IPR058205">
    <property type="entry name" value="D-LDH-like"/>
</dbReference>
<evidence type="ECO:0000313" key="8">
    <source>
        <dbReference type="Proteomes" id="UP001595681"/>
    </source>
</evidence>
<dbReference type="InterPro" id="IPR006140">
    <property type="entry name" value="D-isomer_DH_NAD-bd"/>
</dbReference>
<protein>
    <submittedName>
        <fullName evidence="7">2-hydroxyacid dehydrogenase</fullName>
        <ecNumber evidence="7">1.1.1.28</ecNumber>
    </submittedName>
</protein>
<evidence type="ECO:0000259" key="6">
    <source>
        <dbReference type="Pfam" id="PF02826"/>
    </source>
</evidence>
<evidence type="ECO:0000259" key="5">
    <source>
        <dbReference type="Pfam" id="PF00389"/>
    </source>
</evidence>
<feature type="domain" description="D-isomer specific 2-hydroxyacid dehydrogenase catalytic" evidence="5">
    <location>
        <begin position="9"/>
        <end position="331"/>
    </location>
</feature>
<evidence type="ECO:0000256" key="1">
    <source>
        <dbReference type="ARBA" id="ARBA00005854"/>
    </source>
</evidence>
<dbReference type="SUPFAM" id="SSF51735">
    <property type="entry name" value="NAD(P)-binding Rossmann-fold domains"/>
    <property type="match status" value="1"/>
</dbReference>
<evidence type="ECO:0000256" key="4">
    <source>
        <dbReference type="RuleBase" id="RU003719"/>
    </source>
</evidence>
<dbReference type="Pfam" id="PF02826">
    <property type="entry name" value="2-Hacid_dh_C"/>
    <property type="match status" value="1"/>
</dbReference>
<dbReference type="PROSITE" id="PS00065">
    <property type="entry name" value="D_2_HYDROXYACID_DH_1"/>
    <property type="match status" value="1"/>
</dbReference>
<dbReference type="InterPro" id="IPR029753">
    <property type="entry name" value="D-isomer_DH_CS"/>
</dbReference>
<reference evidence="8" key="1">
    <citation type="journal article" date="2019" name="Int. J. Syst. Evol. Microbiol.">
        <title>The Global Catalogue of Microorganisms (GCM) 10K type strain sequencing project: providing services to taxonomists for standard genome sequencing and annotation.</title>
        <authorList>
            <consortium name="The Broad Institute Genomics Platform"/>
            <consortium name="The Broad Institute Genome Sequencing Center for Infectious Disease"/>
            <person name="Wu L."/>
            <person name="Ma J."/>
        </authorList>
    </citation>
    <scope>NUCLEOTIDE SEQUENCE [LARGE SCALE GENOMIC DNA]</scope>
    <source>
        <strain evidence="8">CCM 7491</strain>
    </source>
</reference>
<accession>A0ABV7NDM5</accession>
<feature type="domain" description="D-isomer specific 2-hydroxyacid dehydrogenase NAD-binding" evidence="6">
    <location>
        <begin position="112"/>
        <end position="300"/>
    </location>
</feature>
<dbReference type="EC" id="1.1.1.28" evidence="7"/>
<name>A0ABV7NDM5_9SPHN</name>
<dbReference type="PROSITE" id="PS00670">
    <property type="entry name" value="D_2_HYDROXYACID_DH_2"/>
    <property type="match status" value="1"/>
</dbReference>
<organism evidence="7 8">
    <name type="scientific">Sphingobium rhizovicinum</name>
    <dbReference type="NCBI Taxonomy" id="432308"/>
    <lineage>
        <taxon>Bacteria</taxon>
        <taxon>Pseudomonadati</taxon>
        <taxon>Pseudomonadota</taxon>
        <taxon>Alphaproteobacteria</taxon>
        <taxon>Sphingomonadales</taxon>
        <taxon>Sphingomonadaceae</taxon>
        <taxon>Sphingobium</taxon>
    </lineage>
</organism>
<gene>
    <name evidence="7" type="ORF">ACFOKF_10305</name>
</gene>
<dbReference type="SUPFAM" id="SSF52283">
    <property type="entry name" value="Formate/glycerate dehydrogenase catalytic domain-like"/>
    <property type="match status" value="1"/>
</dbReference>
<evidence type="ECO:0000313" key="7">
    <source>
        <dbReference type="EMBL" id="MFC3441574.1"/>
    </source>
</evidence>
<dbReference type="GO" id="GO:0008720">
    <property type="term" value="F:D-lactate dehydrogenase (NAD+) activity"/>
    <property type="evidence" value="ECO:0007669"/>
    <property type="project" value="UniProtKB-EC"/>
</dbReference>
<dbReference type="Proteomes" id="UP001595681">
    <property type="component" value="Unassembled WGS sequence"/>
</dbReference>
<proteinExistence type="inferred from homology"/>
<dbReference type="InterPro" id="IPR036291">
    <property type="entry name" value="NAD(P)-bd_dom_sf"/>
</dbReference>
<comment type="caution">
    <text evidence="7">The sequence shown here is derived from an EMBL/GenBank/DDBJ whole genome shotgun (WGS) entry which is preliminary data.</text>
</comment>
<dbReference type="Pfam" id="PF00389">
    <property type="entry name" value="2-Hacid_dh"/>
    <property type="match status" value="1"/>
</dbReference>
<evidence type="ECO:0000256" key="2">
    <source>
        <dbReference type="ARBA" id="ARBA00023002"/>
    </source>
</evidence>
<dbReference type="Gene3D" id="3.40.50.720">
    <property type="entry name" value="NAD(P)-binding Rossmann-like Domain"/>
    <property type="match status" value="2"/>
</dbReference>
<keyword evidence="3" id="KW-0520">NAD</keyword>
<evidence type="ECO:0000256" key="3">
    <source>
        <dbReference type="ARBA" id="ARBA00023027"/>
    </source>
</evidence>
<dbReference type="PANTHER" id="PTHR43026">
    <property type="entry name" value="2-HYDROXYACID DEHYDROGENASE HOMOLOG 1-RELATED"/>
    <property type="match status" value="1"/>
</dbReference>